<dbReference type="Proteomes" id="UP001175228">
    <property type="component" value="Unassembled WGS sequence"/>
</dbReference>
<evidence type="ECO:0000313" key="1">
    <source>
        <dbReference type="EMBL" id="KAK0494408.1"/>
    </source>
</evidence>
<gene>
    <name evidence="1" type="ORF">EDD18DRAFT_1106943</name>
</gene>
<reference evidence="1" key="1">
    <citation type="submission" date="2023-06" db="EMBL/GenBank/DDBJ databases">
        <authorList>
            <consortium name="Lawrence Berkeley National Laboratory"/>
            <person name="Ahrendt S."/>
            <person name="Sahu N."/>
            <person name="Indic B."/>
            <person name="Wong-Bajracharya J."/>
            <person name="Merenyi Z."/>
            <person name="Ke H.-M."/>
            <person name="Monk M."/>
            <person name="Kocsube S."/>
            <person name="Drula E."/>
            <person name="Lipzen A."/>
            <person name="Balint B."/>
            <person name="Henrissat B."/>
            <person name="Andreopoulos B."/>
            <person name="Martin F.M."/>
            <person name="Harder C.B."/>
            <person name="Rigling D."/>
            <person name="Ford K.L."/>
            <person name="Foster G.D."/>
            <person name="Pangilinan J."/>
            <person name="Papanicolaou A."/>
            <person name="Barry K."/>
            <person name="LaButti K."/>
            <person name="Viragh M."/>
            <person name="Koriabine M."/>
            <person name="Yan M."/>
            <person name="Riley R."/>
            <person name="Champramary S."/>
            <person name="Plett K.L."/>
            <person name="Tsai I.J."/>
            <person name="Slot J."/>
            <person name="Sipos G."/>
            <person name="Plett J."/>
            <person name="Nagy L.G."/>
            <person name="Grigoriev I.V."/>
        </authorList>
    </citation>
    <scope>NUCLEOTIDE SEQUENCE</scope>
    <source>
        <strain evidence="1">HWK02</strain>
    </source>
</reference>
<protein>
    <submittedName>
        <fullName evidence="1">Uncharacterized protein</fullName>
    </submittedName>
</protein>
<sequence>MPSDYPVATQRGYWRTTRKLLIATMMCVGILPHRHSVQTETVNESVTLPSSEPGFITRLLSDDPNRKVVSAAEEKKVLILRVSIKLYPMYPAKKSRLRATPIPTSTAKST</sequence>
<organism evidence="1 2">
    <name type="scientific">Armillaria luteobubalina</name>
    <dbReference type="NCBI Taxonomy" id="153913"/>
    <lineage>
        <taxon>Eukaryota</taxon>
        <taxon>Fungi</taxon>
        <taxon>Dikarya</taxon>
        <taxon>Basidiomycota</taxon>
        <taxon>Agaricomycotina</taxon>
        <taxon>Agaricomycetes</taxon>
        <taxon>Agaricomycetidae</taxon>
        <taxon>Agaricales</taxon>
        <taxon>Marasmiineae</taxon>
        <taxon>Physalacriaceae</taxon>
        <taxon>Armillaria</taxon>
    </lineage>
</organism>
<dbReference type="EMBL" id="JAUEPU010000020">
    <property type="protein sequence ID" value="KAK0494408.1"/>
    <property type="molecule type" value="Genomic_DNA"/>
</dbReference>
<evidence type="ECO:0000313" key="2">
    <source>
        <dbReference type="Proteomes" id="UP001175228"/>
    </source>
</evidence>
<name>A0AA39Q3Z7_9AGAR</name>
<proteinExistence type="predicted"/>
<comment type="caution">
    <text evidence="1">The sequence shown here is derived from an EMBL/GenBank/DDBJ whole genome shotgun (WGS) entry which is preliminary data.</text>
</comment>
<accession>A0AA39Q3Z7</accession>
<dbReference type="AlphaFoldDB" id="A0AA39Q3Z7"/>
<keyword evidence="2" id="KW-1185">Reference proteome</keyword>